<dbReference type="InterPro" id="IPR001650">
    <property type="entry name" value="Helicase_C-like"/>
</dbReference>
<organism evidence="2 3">
    <name type="scientific">Vibrio ichthyoenteri ATCC 700023</name>
    <dbReference type="NCBI Taxonomy" id="870968"/>
    <lineage>
        <taxon>Bacteria</taxon>
        <taxon>Pseudomonadati</taxon>
        <taxon>Pseudomonadota</taxon>
        <taxon>Gammaproteobacteria</taxon>
        <taxon>Vibrionales</taxon>
        <taxon>Vibrionaceae</taxon>
        <taxon>Vibrio</taxon>
    </lineage>
</organism>
<sequence>HPRTGETLAYIPALFDEQTPTPKEQQLIEMVKANQVQGKRTLVYTVYTGKRDTASRLKALLSAEGLKCAILRASVKTEDREDWILEQVDRGIEVLITNPELVKTGLDLLEFPSIVFTNTGYNVYTLMQAARRSWRIGQKNDVDVNFLGYQGSAQMTCLTLMAKKIAVTQSTSGEMPENGLDVLNSDGDSVEVALAKSLLKQTQHR</sequence>
<feature type="domain" description="Helicase C-terminal" evidence="1">
    <location>
        <begin position="23"/>
        <end position="137"/>
    </location>
</feature>
<name>F9S214_9VIBR</name>
<accession>F9S214</accession>
<dbReference type="EMBL" id="AFWF01000127">
    <property type="protein sequence ID" value="EGU40579.1"/>
    <property type="molecule type" value="Genomic_DNA"/>
</dbReference>
<keyword evidence="2" id="KW-0347">Helicase</keyword>
<reference evidence="2 3" key="1">
    <citation type="journal article" date="2012" name="Int. J. Syst. Evol. Microbiol.">
        <title>Vibrio caribbeanicus sp. nov., isolated from the marine sponge Scleritoderma cyanea.</title>
        <authorList>
            <person name="Hoffmann M."/>
            <person name="Monday S.R."/>
            <person name="Allard M.W."/>
            <person name="Strain E.A."/>
            <person name="Whittaker P."/>
            <person name="Naum M."/>
            <person name="McCarthy P.J."/>
            <person name="Lopez J.V."/>
            <person name="Fischer M."/>
            <person name="Brown E.W."/>
        </authorList>
    </citation>
    <scope>NUCLEOTIDE SEQUENCE [LARGE SCALE GENOMIC DNA]</scope>
    <source>
        <strain evidence="2 3">ATCC 700023</strain>
    </source>
</reference>
<comment type="caution">
    <text evidence="2">The sequence shown here is derived from an EMBL/GenBank/DDBJ whole genome shotgun (WGS) entry which is preliminary data.</text>
</comment>
<protein>
    <submittedName>
        <fullName evidence="2">Helicase conserved C-terminal domain-containing protein</fullName>
    </submittedName>
</protein>
<dbReference type="RefSeq" id="WP_006712126.1">
    <property type="nucleotide sequence ID" value="NZ_AFWF01000127.1"/>
</dbReference>
<keyword evidence="2" id="KW-0378">Hydrolase</keyword>
<keyword evidence="2" id="KW-0547">Nucleotide-binding</keyword>
<dbReference type="AlphaFoldDB" id="F9S214"/>
<keyword evidence="2" id="KW-0067">ATP-binding</keyword>
<dbReference type="InterPro" id="IPR027417">
    <property type="entry name" value="P-loop_NTPase"/>
</dbReference>
<dbReference type="Pfam" id="PF00271">
    <property type="entry name" value="Helicase_C"/>
    <property type="match status" value="1"/>
</dbReference>
<evidence type="ECO:0000313" key="3">
    <source>
        <dbReference type="Proteomes" id="UP000004605"/>
    </source>
</evidence>
<dbReference type="Proteomes" id="UP000004605">
    <property type="component" value="Unassembled WGS sequence"/>
</dbReference>
<feature type="non-terminal residue" evidence="2">
    <location>
        <position position="1"/>
    </location>
</feature>
<gene>
    <name evidence="2" type="ORF">VII00023_14027</name>
</gene>
<dbReference type="Gene3D" id="3.40.50.300">
    <property type="entry name" value="P-loop containing nucleotide triphosphate hydrolases"/>
    <property type="match status" value="1"/>
</dbReference>
<keyword evidence="3" id="KW-1185">Reference proteome</keyword>
<evidence type="ECO:0000313" key="2">
    <source>
        <dbReference type="EMBL" id="EGU40579.1"/>
    </source>
</evidence>
<evidence type="ECO:0000259" key="1">
    <source>
        <dbReference type="Pfam" id="PF00271"/>
    </source>
</evidence>
<dbReference type="GO" id="GO:0004386">
    <property type="term" value="F:helicase activity"/>
    <property type="evidence" value="ECO:0007669"/>
    <property type="project" value="UniProtKB-KW"/>
</dbReference>
<proteinExistence type="predicted"/>
<dbReference type="SUPFAM" id="SSF52540">
    <property type="entry name" value="P-loop containing nucleoside triphosphate hydrolases"/>
    <property type="match status" value="1"/>
</dbReference>